<organism evidence="17 18">
    <name type="scientific">Ranitomeya imitator</name>
    <name type="common">mimic poison frog</name>
    <dbReference type="NCBI Taxonomy" id="111125"/>
    <lineage>
        <taxon>Eukaryota</taxon>
        <taxon>Metazoa</taxon>
        <taxon>Chordata</taxon>
        <taxon>Craniata</taxon>
        <taxon>Vertebrata</taxon>
        <taxon>Euteleostomi</taxon>
        <taxon>Amphibia</taxon>
        <taxon>Batrachia</taxon>
        <taxon>Anura</taxon>
        <taxon>Neobatrachia</taxon>
        <taxon>Hyloidea</taxon>
        <taxon>Dendrobatidae</taxon>
        <taxon>Dendrobatinae</taxon>
        <taxon>Ranitomeya</taxon>
    </lineage>
</organism>
<evidence type="ECO:0000313" key="18">
    <source>
        <dbReference type="Proteomes" id="UP001176940"/>
    </source>
</evidence>
<reference evidence="17" key="1">
    <citation type="submission" date="2023-07" db="EMBL/GenBank/DDBJ databases">
        <authorList>
            <person name="Stuckert A."/>
        </authorList>
    </citation>
    <scope>NUCLEOTIDE SEQUENCE</scope>
</reference>
<dbReference type="CDD" id="cd20066">
    <property type="entry name" value="FH_FOXP3"/>
    <property type="match status" value="1"/>
</dbReference>
<dbReference type="Gene3D" id="3.30.70.270">
    <property type="match status" value="1"/>
</dbReference>
<evidence type="ECO:0000256" key="2">
    <source>
        <dbReference type="ARBA" id="ARBA00010879"/>
    </source>
</evidence>
<keyword evidence="4" id="KW-0808">Transferase</keyword>
<dbReference type="InterPro" id="IPR041373">
    <property type="entry name" value="RT_RNaseH"/>
</dbReference>
<dbReference type="Gene3D" id="1.10.10.10">
    <property type="entry name" value="Winged helix-like DNA-binding domain superfamily/Winged helix DNA-binding domain"/>
    <property type="match status" value="1"/>
</dbReference>
<dbReference type="Gene3D" id="3.10.10.10">
    <property type="entry name" value="HIV Type 1 Reverse Transcriptase, subunit A, domain 1"/>
    <property type="match status" value="1"/>
</dbReference>
<feature type="region of interest" description="Disordered" evidence="14">
    <location>
        <begin position="1"/>
        <end position="65"/>
    </location>
</feature>
<dbReference type="InterPro" id="IPR030456">
    <property type="entry name" value="TF_fork_head_CS_2"/>
</dbReference>
<feature type="DNA-binding region" description="Fork-head" evidence="13">
    <location>
        <begin position="1110"/>
        <end position="1183"/>
    </location>
</feature>
<dbReference type="InterPro" id="IPR043128">
    <property type="entry name" value="Rev_trsase/Diguanyl_cyclase"/>
</dbReference>
<dbReference type="InterPro" id="IPR001766">
    <property type="entry name" value="Fork_head_dom"/>
</dbReference>
<dbReference type="EMBL" id="CAUEEQ010002180">
    <property type="protein sequence ID" value="CAJ0921996.1"/>
    <property type="molecule type" value="Genomic_DNA"/>
</dbReference>
<accession>A0ABN9KSC1</accession>
<evidence type="ECO:0000259" key="15">
    <source>
        <dbReference type="PROSITE" id="PS50013"/>
    </source>
</evidence>
<keyword evidence="13" id="KW-0539">Nucleus</keyword>
<evidence type="ECO:0000256" key="10">
    <source>
        <dbReference type="ARBA" id="ARBA00023015"/>
    </source>
</evidence>
<dbReference type="InterPro" id="IPR000477">
    <property type="entry name" value="RT_dom"/>
</dbReference>
<evidence type="ECO:0000256" key="1">
    <source>
        <dbReference type="ARBA" id="ARBA00004123"/>
    </source>
</evidence>
<dbReference type="CDD" id="cd01647">
    <property type="entry name" value="RT_LTR"/>
    <property type="match status" value="1"/>
</dbReference>
<dbReference type="PROSITE" id="PS00658">
    <property type="entry name" value="FORK_HEAD_2"/>
    <property type="match status" value="1"/>
</dbReference>
<protein>
    <recommendedName>
        <fullName evidence="3">ribonuclease H</fullName>
        <ecNumber evidence="3">3.1.26.4</ecNumber>
    </recommendedName>
</protein>
<dbReference type="Pfam" id="PF00250">
    <property type="entry name" value="Forkhead"/>
    <property type="match status" value="1"/>
</dbReference>
<dbReference type="SUPFAM" id="SSF54160">
    <property type="entry name" value="Chromo domain-like"/>
    <property type="match status" value="1"/>
</dbReference>
<dbReference type="InterPro" id="IPR036388">
    <property type="entry name" value="WH-like_DNA-bd_sf"/>
</dbReference>
<dbReference type="CDD" id="cd09274">
    <property type="entry name" value="RNase_HI_RT_Ty3"/>
    <property type="match status" value="1"/>
</dbReference>
<keyword evidence="7" id="KW-0255">Endonuclease</keyword>
<dbReference type="CDD" id="cd00303">
    <property type="entry name" value="retropepsin_like"/>
    <property type="match status" value="1"/>
</dbReference>
<evidence type="ECO:0000256" key="11">
    <source>
        <dbReference type="ARBA" id="ARBA00023125"/>
    </source>
</evidence>
<feature type="region of interest" description="Disordered" evidence="14">
    <location>
        <begin position="156"/>
        <end position="181"/>
    </location>
</feature>
<evidence type="ECO:0000256" key="8">
    <source>
        <dbReference type="ARBA" id="ARBA00022801"/>
    </source>
</evidence>
<dbReference type="Pfam" id="PF03732">
    <property type="entry name" value="Retrotrans_gag"/>
    <property type="match status" value="1"/>
</dbReference>
<dbReference type="SUPFAM" id="SSF56672">
    <property type="entry name" value="DNA/RNA polymerases"/>
    <property type="match status" value="1"/>
</dbReference>
<dbReference type="PRINTS" id="PR00053">
    <property type="entry name" value="FORKHEAD"/>
</dbReference>
<evidence type="ECO:0000256" key="5">
    <source>
        <dbReference type="ARBA" id="ARBA00022695"/>
    </source>
</evidence>
<keyword evidence="6" id="KW-0540">Nuclease</keyword>
<keyword evidence="12" id="KW-0804">Transcription</keyword>
<comment type="caution">
    <text evidence="17">The sequence shown here is derived from an EMBL/GenBank/DDBJ whole genome shotgun (WGS) entry which is preliminary data.</text>
</comment>
<dbReference type="InterPro" id="IPR043502">
    <property type="entry name" value="DNA/RNA_pol_sf"/>
</dbReference>
<dbReference type="Pfam" id="PF00385">
    <property type="entry name" value="Chromo"/>
    <property type="match status" value="1"/>
</dbReference>
<evidence type="ECO:0000256" key="14">
    <source>
        <dbReference type="SAM" id="MobiDB-lite"/>
    </source>
</evidence>
<evidence type="ECO:0000256" key="9">
    <source>
        <dbReference type="ARBA" id="ARBA00022918"/>
    </source>
</evidence>
<keyword evidence="18" id="KW-1185">Reference proteome</keyword>
<keyword evidence="5" id="KW-0548">Nucleotidyltransferase</keyword>
<evidence type="ECO:0000256" key="12">
    <source>
        <dbReference type="ARBA" id="ARBA00023163"/>
    </source>
</evidence>
<dbReference type="CDD" id="cd00024">
    <property type="entry name" value="CD_CSD"/>
    <property type="match status" value="1"/>
</dbReference>
<proteinExistence type="inferred from homology"/>
<comment type="subcellular location">
    <subcellularLocation>
        <location evidence="1 13">Nucleus</location>
    </subcellularLocation>
</comment>
<dbReference type="PANTHER" id="PTHR45796">
    <property type="entry name" value="FORKHEAD BOX P, ISOFORM C"/>
    <property type="match status" value="1"/>
</dbReference>
<dbReference type="InterPro" id="IPR047413">
    <property type="entry name" value="FH_FOXP3"/>
</dbReference>
<dbReference type="InterPro" id="IPR016197">
    <property type="entry name" value="Chromo-like_dom_sf"/>
</dbReference>
<dbReference type="SUPFAM" id="SSF46785">
    <property type="entry name" value="Winged helix' DNA-binding domain"/>
    <property type="match status" value="1"/>
</dbReference>
<name>A0ABN9KSC1_9NEOB</name>
<dbReference type="Proteomes" id="UP001176940">
    <property type="component" value="Unassembled WGS sequence"/>
</dbReference>
<dbReference type="EC" id="3.1.26.4" evidence="3"/>
<dbReference type="Pfam" id="PF00078">
    <property type="entry name" value="RVT_1"/>
    <property type="match status" value="1"/>
</dbReference>
<keyword evidence="9" id="KW-0695">RNA-directed DNA polymerase</keyword>
<evidence type="ECO:0000313" key="17">
    <source>
        <dbReference type="EMBL" id="CAJ0921996.1"/>
    </source>
</evidence>
<feature type="domain" description="Chromo" evidence="15">
    <location>
        <begin position="953"/>
        <end position="1000"/>
    </location>
</feature>
<dbReference type="InterPro" id="IPR023780">
    <property type="entry name" value="Chromo_domain"/>
</dbReference>
<dbReference type="InterPro" id="IPR000953">
    <property type="entry name" value="Chromo/chromo_shadow_dom"/>
</dbReference>
<evidence type="ECO:0000256" key="6">
    <source>
        <dbReference type="ARBA" id="ARBA00022722"/>
    </source>
</evidence>
<gene>
    <name evidence="17" type="ORF">RIMI_LOCUS1655188</name>
</gene>
<dbReference type="PANTHER" id="PTHR45796:SF10">
    <property type="entry name" value="FORKHEAD BOX P3"/>
    <property type="match status" value="1"/>
</dbReference>
<dbReference type="InterPro" id="IPR005162">
    <property type="entry name" value="Retrotrans_gag_dom"/>
</dbReference>
<dbReference type="InterPro" id="IPR050998">
    <property type="entry name" value="FOXP"/>
</dbReference>
<dbReference type="SMART" id="SM00298">
    <property type="entry name" value="CHROMO"/>
    <property type="match status" value="1"/>
</dbReference>
<comment type="similarity">
    <text evidence="2">Belongs to the beta type-B retroviral polymerase family. HERV class-II K(HML-2) pol subfamily.</text>
</comment>
<dbReference type="InterPro" id="IPR036390">
    <property type="entry name" value="WH_DNA-bd_sf"/>
</dbReference>
<dbReference type="Pfam" id="PF24626">
    <property type="entry name" value="SH3_Tf2-1"/>
    <property type="match status" value="1"/>
</dbReference>
<evidence type="ECO:0000256" key="7">
    <source>
        <dbReference type="ARBA" id="ARBA00022759"/>
    </source>
</evidence>
<dbReference type="InterPro" id="IPR056924">
    <property type="entry name" value="SH3_Tf2-1"/>
</dbReference>
<feature type="compositionally biased region" description="Basic and acidic residues" evidence="14">
    <location>
        <begin position="21"/>
        <end position="36"/>
    </location>
</feature>
<feature type="compositionally biased region" description="Basic and acidic residues" evidence="14">
    <location>
        <begin position="1"/>
        <end position="12"/>
    </location>
</feature>
<evidence type="ECO:0000259" key="16">
    <source>
        <dbReference type="PROSITE" id="PS50039"/>
    </source>
</evidence>
<sequence length="1196" mass="136158">MWRETAARDTAEAKQSGTARIAERNCSKRFLQQRERSRVRRSRTAEVRSSGKATKMQSRQSRKSAECKGFNLAGLGWAQHESGFGKGEEDPVSKKCTVSAYVQELSSNTERCQKKSLNEASNKDSFNVEECIIHPVERHLHNDHNLEDKSKNAMVRPDGGGPQSRRAGVFSSPAVTRPRSSGDSIQQVKIVISLLRGDPQDWAFSLESGNPALLNVDSFFQALGLLYDEPNSVDQAEKTLLALSQGQEAAELYCQKFRKWSVLTKWNNDALAAIFRKGLSDSVKDVMVGFPTPSGLSDSMSLAIQIDRRLRERRTVRAVALSSEQIPEPMQCDRILSRTERQGFRHQNRLCYYCGDASHVISVCPKWTKRIASSFTISTVQPKFLLSVSLICSLSSFSVMAFVDSGAALNLMDFEFARRCGFPLQPLQNPIPLRGIDATPLAKNKPQFWTQDVFDEPKSSFLPPHRDCDCAINLIPGCKFPKGRLFNLSVPEHTAMRSYIKESLEKGHIRPSSSPLGAGFFFVAKKDGSLRPCIDYRLLNKITVKFQYPLPLLTDLFARIKGASWFTKIDLRGAYNLVHIKQGDEWKTAFNTPEGHFEYLVMPFELTNAPSVFQSFMHDIFRTYIDKFLIFSPAERNYDVGNQELLAMKWAFEEWRHWLEGAKHRIVVLTDHKNLIYFESAKQLNPRQARWSLFFSRFDFVVSYLPSSKNIKADALSRSFLPDSPEVLEPVGILKEGVVLSAISPDLRRVLQEFQADKPDRCPVGKLFVPDRWTSRVISEVHCSVLAGHPGIFGTRDLVDLPVSQRMSVIWVVCDRFSKMVEPSECPGVDSVVDSLQQIWAHVVDNLVLSQEEAQRFANRRRCVGSRLRVGDLVWLSSRQVPMKVSSPKFKPRFIGPYRISEIINPVSFRLALLASFAIHNVFHRSLLRKYVEPVVPFVDPPAPVLVDGELEYVVEKILDSRFSRRRLQYLVKWKSYGQEDNSWVFASDVHAADLVCAFHLARPDRPGGSASASLQLAVEKQKLHEMQGLMMEKLGAVHMSKLRECGLILQPSHHSGVSPWPGLNLPVQLHKESSHRLLALRRKMMEGNSYKIYENVTACMEYYKTNNVRPPFTYAFLIRWAIMESPQKQLALNEIYHWFTKMFAFFRFNKVTWKNAVRHNLSLHKCFVRVENIKGAVWMVDEMEFQRKRGGHGCS</sequence>
<dbReference type="Gene3D" id="2.40.50.40">
    <property type="match status" value="1"/>
</dbReference>
<feature type="domain" description="Fork-head" evidence="16">
    <location>
        <begin position="1110"/>
        <end position="1183"/>
    </location>
</feature>
<evidence type="ECO:0000256" key="3">
    <source>
        <dbReference type="ARBA" id="ARBA00012180"/>
    </source>
</evidence>
<keyword evidence="8" id="KW-0378">Hydrolase</keyword>
<dbReference type="Pfam" id="PF17917">
    <property type="entry name" value="RT_RNaseH"/>
    <property type="match status" value="1"/>
</dbReference>
<dbReference type="SMART" id="SM00339">
    <property type="entry name" value="FH"/>
    <property type="match status" value="1"/>
</dbReference>
<keyword evidence="10" id="KW-0805">Transcription regulation</keyword>
<dbReference type="PROSITE" id="PS50039">
    <property type="entry name" value="FORK_HEAD_3"/>
    <property type="match status" value="1"/>
</dbReference>
<evidence type="ECO:0000256" key="4">
    <source>
        <dbReference type="ARBA" id="ARBA00022679"/>
    </source>
</evidence>
<dbReference type="PROSITE" id="PS50013">
    <property type="entry name" value="CHROMO_2"/>
    <property type="match status" value="1"/>
</dbReference>
<evidence type="ECO:0000256" key="13">
    <source>
        <dbReference type="PROSITE-ProRule" id="PRU00089"/>
    </source>
</evidence>
<keyword evidence="11 13" id="KW-0238">DNA-binding</keyword>